<reference evidence="2" key="1">
    <citation type="journal article" date="2020" name="Stud. Mycol.">
        <title>101 Dothideomycetes genomes: a test case for predicting lifestyles and emergence of pathogens.</title>
        <authorList>
            <person name="Haridas S."/>
            <person name="Albert R."/>
            <person name="Binder M."/>
            <person name="Bloem J."/>
            <person name="Labutti K."/>
            <person name="Salamov A."/>
            <person name="Andreopoulos B."/>
            <person name="Baker S."/>
            <person name="Barry K."/>
            <person name="Bills G."/>
            <person name="Bluhm B."/>
            <person name="Cannon C."/>
            <person name="Castanera R."/>
            <person name="Culley D."/>
            <person name="Daum C."/>
            <person name="Ezra D."/>
            <person name="Gonzalez J."/>
            <person name="Henrissat B."/>
            <person name="Kuo A."/>
            <person name="Liang C."/>
            <person name="Lipzen A."/>
            <person name="Lutzoni F."/>
            <person name="Magnuson J."/>
            <person name="Mondo S."/>
            <person name="Nolan M."/>
            <person name="Ohm R."/>
            <person name="Pangilinan J."/>
            <person name="Park H.-J."/>
            <person name="Ramirez L."/>
            <person name="Alfaro M."/>
            <person name="Sun H."/>
            <person name="Tritt A."/>
            <person name="Yoshinaga Y."/>
            <person name="Zwiers L.-H."/>
            <person name="Turgeon B."/>
            <person name="Goodwin S."/>
            <person name="Spatafora J."/>
            <person name="Crous P."/>
            <person name="Grigoriev I."/>
        </authorList>
    </citation>
    <scope>NUCLEOTIDE SEQUENCE</scope>
    <source>
        <strain evidence="2">CBS 122681</strain>
    </source>
</reference>
<accession>A0A6A6T2Q5</accession>
<organism evidence="2 3">
    <name type="scientific">Lophiostoma macrostomum CBS 122681</name>
    <dbReference type="NCBI Taxonomy" id="1314788"/>
    <lineage>
        <taxon>Eukaryota</taxon>
        <taxon>Fungi</taxon>
        <taxon>Dikarya</taxon>
        <taxon>Ascomycota</taxon>
        <taxon>Pezizomycotina</taxon>
        <taxon>Dothideomycetes</taxon>
        <taxon>Pleosporomycetidae</taxon>
        <taxon>Pleosporales</taxon>
        <taxon>Lophiostomataceae</taxon>
        <taxon>Lophiostoma</taxon>
    </lineage>
</organism>
<keyword evidence="3" id="KW-1185">Reference proteome</keyword>
<evidence type="ECO:0000313" key="3">
    <source>
        <dbReference type="Proteomes" id="UP000799324"/>
    </source>
</evidence>
<proteinExistence type="predicted"/>
<dbReference type="EMBL" id="MU004381">
    <property type="protein sequence ID" value="KAF2653421.1"/>
    <property type="molecule type" value="Genomic_DNA"/>
</dbReference>
<evidence type="ECO:0000256" key="1">
    <source>
        <dbReference type="SAM" id="SignalP"/>
    </source>
</evidence>
<evidence type="ECO:0000313" key="2">
    <source>
        <dbReference type="EMBL" id="KAF2653421.1"/>
    </source>
</evidence>
<sequence length="56" mass="5669">MRCALSLSGLLGLGAAIALVGRATTGIAKSSTVTYPVPAQPTSCISTHARLLTTLR</sequence>
<feature type="signal peptide" evidence="1">
    <location>
        <begin position="1"/>
        <end position="18"/>
    </location>
</feature>
<keyword evidence="1" id="KW-0732">Signal</keyword>
<dbReference type="AlphaFoldDB" id="A0A6A6T2Q5"/>
<dbReference type="Proteomes" id="UP000799324">
    <property type="component" value="Unassembled WGS sequence"/>
</dbReference>
<protein>
    <submittedName>
        <fullName evidence="2">Uncharacterized protein</fullName>
    </submittedName>
</protein>
<gene>
    <name evidence="2" type="ORF">K491DRAFT_694712</name>
</gene>
<feature type="chain" id="PRO_5025455153" evidence="1">
    <location>
        <begin position="19"/>
        <end position="56"/>
    </location>
</feature>
<name>A0A6A6T2Q5_9PLEO</name>